<name>A0AAD2GAZ2_9STRA</name>
<comment type="caution">
    <text evidence="2">The sequence shown here is derived from an EMBL/GenBank/DDBJ whole genome shotgun (WGS) entry which is preliminary data.</text>
</comment>
<feature type="chain" id="PRO_5041977845" evidence="1">
    <location>
        <begin position="21"/>
        <end position="260"/>
    </location>
</feature>
<dbReference type="AlphaFoldDB" id="A0AAD2GAZ2"/>
<accession>A0AAD2GAZ2</accession>
<dbReference type="EMBL" id="CAKOGP040002313">
    <property type="protein sequence ID" value="CAJ1967103.1"/>
    <property type="molecule type" value="Genomic_DNA"/>
</dbReference>
<keyword evidence="1" id="KW-0732">Signal</keyword>
<evidence type="ECO:0000313" key="3">
    <source>
        <dbReference type="Proteomes" id="UP001295423"/>
    </source>
</evidence>
<proteinExistence type="predicted"/>
<evidence type="ECO:0000313" key="2">
    <source>
        <dbReference type="EMBL" id="CAJ1967103.1"/>
    </source>
</evidence>
<protein>
    <submittedName>
        <fullName evidence="2">Uncharacterized protein</fullName>
    </submittedName>
</protein>
<dbReference type="Proteomes" id="UP001295423">
    <property type="component" value="Unassembled WGS sequence"/>
</dbReference>
<evidence type="ECO:0000256" key="1">
    <source>
        <dbReference type="SAM" id="SignalP"/>
    </source>
</evidence>
<keyword evidence="3" id="KW-1185">Reference proteome</keyword>
<gene>
    <name evidence="2" type="ORF">CYCCA115_LOCUS22615</name>
</gene>
<organism evidence="2 3">
    <name type="scientific">Cylindrotheca closterium</name>
    <dbReference type="NCBI Taxonomy" id="2856"/>
    <lineage>
        <taxon>Eukaryota</taxon>
        <taxon>Sar</taxon>
        <taxon>Stramenopiles</taxon>
        <taxon>Ochrophyta</taxon>
        <taxon>Bacillariophyta</taxon>
        <taxon>Bacillariophyceae</taxon>
        <taxon>Bacillariophycidae</taxon>
        <taxon>Bacillariales</taxon>
        <taxon>Bacillariaceae</taxon>
        <taxon>Cylindrotheca</taxon>
    </lineage>
</organism>
<sequence>MKSTALLWLYLGASQYFCQAYVPPEIRQKWKETSYTMSDALKTIETLAPQRNDADVELYYAARFIDRNSHLFYANQEERDSLWEMANGSWELLMGYEQPKVDDFFLPYPPFADYAMAFVIVDTDDNYFGKGIASSPEFSYVALGGPSKVNERTRQLYMDYNDFYINGQQVYGWDLSYFMRGYARNWYAIERNRPPLAFTLIGVTEKIMIVRGSKTGGMAIFRRIDGDMREAAYGSAPWKERIAGFWTKKLDRKKSNSDEA</sequence>
<feature type="signal peptide" evidence="1">
    <location>
        <begin position="1"/>
        <end position="20"/>
    </location>
</feature>
<reference evidence="2" key="1">
    <citation type="submission" date="2023-08" db="EMBL/GenBank/DDBJ databases">
        <authorList>
            <person name="Audoor S."/>
            <person name="Bilcke G."/>
        </authorList>
    </citation>
    <scope>NUCLEOTIDE SEQUENCE</scope>
</reference>